<accession>A0A5B0M7G5</accession>
<evidence type="ECO:0000313" key="1">
    <source>
        <dbReference type="EMBL" id="KAA1071940.1"/>
    </source>
</evidence>
<sequence length="98" mass="10859">MAPLASACGFGSWLRCSRVAFFFSVTTTPNSDTRRPGQRRLGRNDTYAVKRCGPKASPETSIKLQLAIAGQQFKGASPRHSLIFIQFHIPFTINTSKR</sequence>
<reference evidence="1 2" key="1">
    <citation type="submission" date="2019-05" db="EMBL/GenBank/DDBJ databases">
        <title>Emergence of the Ug99 lineage of the wheat stem rust pathogen through somatic hybridization.</title>
        <authorList>
            <person name="Li F."/>
            <person name="Upadhyaya N.M."/>
            <person name="Sperschneider J."/>
            <person name="Matny O."/>
            <person name="Nguyen-Phuc H."/>
            <person name="Mago R."/>
            <person name="Raley C."/>
            <person name="Miller M.E."/>
            <person name="Silverstein K.A.T."/>
            <person name="Henningsen E."/>
            <person name="Hirsch C.D."/>
            <person name="Visser B."/>
            <person name="Pretorius Z.A."/>
            <person name="Steffenson B.J."/>
            <person name="Schwessinger B."/>
            <person name="Dodds P.N."/>
            <person name="Figueroa M."/>
        </authorList>
    </citation>
    <scope>NUCLEOTIDE SEQUENCE [LARGE SCALE GENOMIC DNA]</scope>
    <source>
        <strain evidence="1">21-0</strain>
    </source>
</reference>
<comment type="caution">
    <text evidence="1">The sequence shown here is derived from an EMBL/GenBank/DDBJ whole genome shotgun (WGS) entry which is preliminary data.</text>
</comment>
<protein>
    <submittedName>
        <fullName evidence="1">Uncharacterized protein</fullName>
    </submittedName>
</protein>
<dbReference type="AlphaFoldDB" id="A0A5B0M7G5"/>
<keyword evidence="2" id="KW-1185">Reference proteome</keyword>
<dbReference type="Proteomes" id="UP000324748">
    <property type="component" value="Unassembled WGS sequence"/>
</dbReference>
<dbReference type="EMBL" id="VSWC01000170">
    <property type="protein sequence ID" value="KAA1071940.1"/>
    <property type="molecule type" value="Genomic_DNA"/>
</dbReference>
<proteinExistence type="predicted"/>
<organism evidence="1 2">
    <name type="scientific">Puccinia graminis f. sp. tritici</name>
    <dbReference type="NCBI Taxonomy" id="56615"/>
    <lineage>
        <taxon>Eukaryota</taxon>
        <taxon>Fungi</taxon>
        <taxon>Dikarya</taxon>
        <taxon>Basidiomycota</taxon>
        <taxon>Pucciniomycotina</taxon>
        <taxon>Pucciniomycetes</taxon>
        <taxon>Pucciniales</taxon>
        <taxon>Pucciniaceae</taxon>
        <taxon>Puccinia</taxon>
    </lineage>
</organism>
<evidence type="ECO:0000313" key="2">
    <source>
        <dbReference type="Proteomes" id="UP000324748"/>
    </source>
</evidence>
<name>A0A5B0M7G5_PUCGR</name>
<gene>
    <name evidence="1" type="ORF">PGT21_023448</name>
</gene>